<comment type="caution">
    <text evidence="1">The sequence shown here is derived from an EMBL/GenBank/DDBJ whole genome shotgun (WGS) entry which is preliminary data.</text>
</comment>
<keyword evidence="2" id="KW-1185">Reference proteome</keyword>
<reference evidence="1" key="1">
    <citation type="thesis" date="2020" institute="ProQuest LLC" country="789 East Eisenhower Parkway, Ann Arbor, MI, USA">
        <title>Comparative Genomics and Chromosome Evolution.</title>
        <authorList>
            <person name="Mudd A.B."/>
        </authorList>
    </citation>
    <scope>NUCLEOTIDE SEQUENCE</scope>
    <source>
        <strain evidence="1">237g6f4</strain>
        <tissue evidence="1">Blood</tissue>
    </source>
</reference>
<dbReference type="Proteomes" id="UP000824782">
    <property type="component" value="Unassembled WGS sequence"/>
</dbReference>
<evidence type="ECO:0000313" key="2">
    <source>
        <dbReference type="Proteomes" id="UP000824782"/>
    </source>
</evidence>
<gene>
    <name evidence="1" type="ORF">GDO81_018428</name>
</gene>
<name>A0AAV6ZRL8_ENGPU</name>
<protein>
    <submittedName>
        <fullName evidence="1">Uncharacterized protein</fullName>
    </submittedName>
</protein>
<dbReference type="EMBL" id="WNYA01000012">
    <property type="protein sequence ID" value="KAG8551065.1"/>
    <property type="molecule type" value="Genomic_DNA"/>
</dbReference>
<dbReference type="AlphaFoldDB" id="A0AAV6ZRL8"/>
<sequence>MEEIDLMHLSRQTYPSLVMTPHSPWYKKSLLPLPPPPHKHPAPLIFNSLGLIYLPGPVAIQRRVLRRSFGFCWDSLRSVRRYPLGVAAAARSAGVHRSPPSIFWCR</sequence>
<proteinExistence type="predicted"/>
<organism evidence="1 2">
    <name type="scientific">Engystomops pustulosus</name>
    <name type="common">Tungara frog</name>
    <name type="synonym">Physalaemus pustulosus</name>
    <dbReference type="NCBI Taxonomy" id="76066"/>
    <lineage>
        <taxon>Eukaryota</taxon>
        <taxon>Metazoa</taxon>
        <taxon>Chordata</taxon>
        <taxon>Craniata</taxon>
        <taxon>Vertebrata</taxon>
        <taxon>Euteleostomi</taxon>
        <taxon>Amphibia</taxon>
        <taxon>Batrachia</taxon>
        <taxon>Anura</taxon>
        <taxon>Neobatrachia</taxon>
        <taxon>Hyloidea</taxon>
        <taxon>Leptodactylidae</taxon>
        <taxon>Leiuperinae</taxon>
        <taxon>Engystomops</taxon>
    </lineage>
</organism>
<evidence type="ECO:0000313" key="1">
    <source>
        <dbReference type="EMBL" id="KAG8551065.1"/>
    </source>
</evidence>
<accession>A0AAV6ZRL8</accession>